<feature type="domain" description="DUF8054" evidence="1">
    <location>
        <begin position="124"/>
        <end position="164"/>
    </location>
</feature>
<dbReference type="EMBL" id="BATA01000031">
    <property type="protein sequence ID" value="GAD52690.1"/>
    <property type="molecule type" value="Genomic_DNA"/>
</dbReference>
<dbReference type="AlphaFoldDB" id="U2YUJ6"/>
<dbReference type="InterPro" id="IPR058675">
    <property type="entry name" value="DUF8054_C"/>
</dbReference>
<dbReference type="OrthoDB" id="292134at2157"/>
<evidence type="ECO:0000313" key="4">
    <source>
        <dbReference type="Proteomes" id="UP000016986"/>
    </source>
</evidence>
<evidence type="ECO:0000313" key="3">
    <source>
        <dbReference type="EMBL" id="GAD52690.1"/>
    </source>
</evidence>
<accession>U2YUJ6</accession>
<comment type="caution">
    <text evidence="3">The sequence shown here is derived from an EMBL/GenBank/DDBJ whole genome shotgun (WGS) entry which is preliminary data.</text>
</comment>
<feature type="domain" description="DUF8054" evidence="2">
    <location>
        <begin position="2"/>
        <end position="121"/>
    </location>
</feature>
<proteinExistence type="predicted"/>
<protein>
    <submittedName>
        <fullName evidence="3">Uncharacterized protein</fullName>
    </submittedName>
</protein>
<dbReference type="Proteomes" id="UP000016986">
    <property type="component" value="Unassembled WGS sequence"/>
</dbReference>
<evidence type="ECO:0000259" key="1">
    <source>
        <dbReference type="Pfam" id="PF26237"/>
    </source>
</evidence>
<gene>
    <name evidence="3" type="ORF">MBEHAL_1450</name>
</gene>
<dbReference type="Pfam" id="PF26237">
    <property type="entry name" value="DUF8054_C"/>
    <property type="match status" value="1"/>
</dbReference>
<name>U2YUJ6_9EURY</name>
<dbReference type="Pfam" id="PF26238">
    <property type="entry name" value="DUF8054_M"/>
    <property type="match status" value="1"/>
</dbReference>
<evidence type="ECO:0000259" key="2">
    <source>
        <dbReference type="Pfam" id="PF26238"/>
    </source>
</evidence>
<sequence length="173" mass="18894">MEAFFLRHGVLEPCQAGDDLQLTDEFETPWAAEATSRANSEITPEAVADAFGVAPEANEIDLETRGETQVLESESNSLGQWPSRAALAADVAASNLLSSRIPQWRRFDSETRGRILNGLRMFLETCPSTGGGVQLNEDVVESCCSSHRVLAVTCEDTDERLFEHHPPSSDSRG</sequence>
<reference evidence="3 4" key="1">
    <citation type="submission" date="2013-09" db="EMBL/GenBank/DDBJ databases">
        <title>Whole genome sequencing of Halarchaeum acidiphilum strain MH1-52-1.</title>
        <authorList>
            <person name="Shimane Y."/>
            <person name="Minegishi H."/>
            <person name="Nishi S."/>
            <person name="Echigo A."/>
            <person name="Shuto A."/>
            <person name="Konishi M."/>
            <person name="Ito T."/>
            <person name="Ohkuma M."/>
            <person name="Ohta Y."/>
            <person name="Nagano Y."/>
            <person name="Tsubouchi T."/>
            <person name="Mori K."/>
            <person name="Usui K."/>
            <person name="Kamekura M."/>
            <person name="Usami R."/>
            <person name="Takaki Y."/>
            <person name="Hatada Y."/>
        </authorList>
    </citation>
    <scope>NUCLEOTIDE SEQUENCE [LARGE SCALE GENOMIC DNA]</scope>
    <source>
        <strain evidence="3 4">JCM 16109</strain>
    </source>
</reference>
<dbReference type="RefSeq" id="WP_021780201.1">
    <property type="nucleotide sequence ID" value="NZ_BATA01000031.1"/>
</dbReference>
<dbReference type="eggNOG" id="arCOG08109">
    <property type="taxonomic scope" value="Archaea"/>
</dbReference>
<keyword evidence="4" id="KW-1185">Reference proteome</keyword>
<dbReference type="InterPro" id="IPR058775">
    <property type="entry name" value="DUF8054_M"/>
</dbReference>
<organism evidence="3 4">
    <name type="scientific">Halarchaeum acidiphilum MH1-52-1</name>
    <dbReference type="NCBI Taxonomy" id="1261545"/>
    <lineage>
        <taxon>Archaea</taxon>
        <taxon>Methanobacteriati</taxon>
        <taxon>Methanobacteriota</taxon>
        <taxon>Stenosarchaea group</taxon>
        <taxon>Halobacteria</taxon>
        <taxon>Halobacteriales</taxon>
        <taxon>Halobacteriaceae</taxon>
    </lineage>
</organism>